<dbReference type="AlphaFoldDB" id="A0A9P0A596"/>
<dbReference type="Proteomes" id="UP001152759">
    <property type="component" value="Chromosome 2"/>
</dbReference>
<accession>A0A9P0A596</accession>
<keyword evidence="1" id="KW-0732">Signal</keyword>
<protein>
    <submittedName>
        <fullName evidence="2">Uncharacterized protein</fullName>
    </submittedName>
</protein>
<gene>
    <name evidence="2" type="ORF">BEMITA_LOCUS3666</name>
</gene>
<feature type="signal peptide" evidence="1">
    <location>
        <begin position="1"/>
        <end position="16"/>
    </location>
</feature>
<evidence type="ECO:0000313" key="2">
    <source>
        <dbReference type="EMBL" id="CAH0384334.1"/>
    </source>
</evidence>
<dbReference type="KEGG" id="btab:109043714"/>
<evidence type="ECO:0000313" key="3">
    <source>
        <dbReference type="Proteomes" id="UP001152759"/>
    </source>
</evidence>
<proteinExistence type="predicted"/>
<dbReference type="EMBL" id="OU963863">
    <property type="protein sequence ID" value="CAH0384334.1"/>
    <property type="molecule type" value="Genomic_DNA"/>
</dbReference>
<organism evidence="2 3">
    <name type="scientific">Bemisia tabaci</name>
    <name type="common">Sweetpotato whitefly</name>
    <name type="synonym">Aleurodes tabaci</name>
    <dbReference type="NCBI Taxonomy" id="7038"/>
    <lineage>
        <taxon>Eukaryota</taxon>
        <taxon>Metazoa</taxon>
        <taxon>Ecdysozoa</taxon>
        <taxon>Arthropoda</taxon>
        <taxon>Hexapoda</taxon>
        <taxon>Insecta</taxon>
        <taxon>Pterygota</taxon>
        <taxon>Neoptera</taxon>
        <taxon>Paraneoptera</taxon>
        <taxon>Hemiptera</taxon>
        <taxon>Sternorrhyncha</taxon>
        <taxon>Aleyrodoidea</taxon>
        <taxon>Aleyrodidae</taxon>
        <taxon>Aleyrodinae</taxon>
        <taxon>Bemisia</taxon>
    </lineage>
</organism>
<name>A0A9P0A596_BEMTA</name>
<sequence>MGAVSCFLSLLVWSHGVDVLVRGAAIDIDTTVISHGNDIPRLRTLDELISSRKPQSHVSKVAKITYEDEDRPLNVGSGLKDNTPKWTSEDNRNEEIGKAIQFMKFISNVDNFLASKAKELLRGMHNMISDKGNLGAIFSVDSEDSRDHGRMPRLLMESWPGYDEDRHGWAKREIGKPDPDLQAKRIQDLEKAKKFMQIVGQVDAYVSDRAKTLLKSLHNIIDHRQGSSSGFSNRL</sequence>
<reference evidence="2" key="1">
    <citation type="submission" date="2021-12" db="EMBL/GenBank/DDBJ databases">
        <authorList>
            <person name="King R."/>
        </authorList>
    </citation>
    <scope>NUCLEOTIDE SEQUENCE</scope>
</reference>
<feature type="chain" id="PRO_5040104972" evidence="1">
    <location>
        <begin position="17"/>
        <end position="235"/>
    </location>
</feature>
<keyword evidence="3" id="KW-1185">Reference proteome</keyword>
<evidence type="ECO:0000256" key="1">
    <source>
        <dbReference type="SAM" id="SignalP"/>
    </source>
</evidence>